<protein>
    <submittedName>
        <fullName evidence="3">DUF222 domain-containing protein</fullName>
    </submittedName>
</protein>
<proteinExistence type="predicted"/>
<feature type="region of interest" description="Disordered" evidence="1">
    <location>
        <begin position="309"/>
        <end position="372"/>
    </location>
</feature>
<feature type="domain" description="HNH nuclease" evidence="2">
    <location>
        <begin position="465"/>
        <end position="517"/>
    </location>
</feature>
<dbReference type="AlphaFoldDB" id="A0A5C8ZE42"/>
<evidence type="ECO:0000256" key="1">
    <source>
        <dbReference type="SAM" id="MobiDB-lite"/>
    </source>
</evidence>
<dbReference type="InterPro" id="IPR003615">
    <property type="entry name" value="HNH_nuc"/>
</dbReference>
<feature type="region of interest" description="Disordered" evidence="1">
    <location>
        <begin position="1"/>
        <end position="42"/>
    </location>
</feature>
<feature type="compositionally biased region" description="Basic and acidic residues" evidence="1">
    <location>
        <begin position="331"/>
        <end position="355"/>
    </location>
</feature>
<dbReference type="Pfam" id="PF02720">
    <property type="entry name" value="DUF222"/>
    <property type="match status" value="1"/>
</dbReference>
<sequence>MTWTGSEAPHGGASDAAGLGGGGGWIPERLPPGALGADTRSADHGDVDGALFADLPPLPLTGPLADALSAARTAAESAAQASCYLASTEPDQRLDALRQTATTRDLLDATLLRLVSSFTPEQVRAVGATSLTDLVLTHTGADPKRAATEVRLATALTAPVTPVSADDGPDGVDGHGAPDGAGGPSAGSSAVALGRVGAAHAAGELSTDVAALAQRTVADLPARVRREQGTHADASLAELLPGLTHAQARIVCTTLAHRLDPDRADRGFDPDDIDKRNLTITVHADGSVDIRGHFDPVAGAAIKAAIDHHSKPDPTVHAPLADQQEPLPGLDTDRTAGRGDGDGDAGTRETTERVPPKAGVPVRDPRTAGQRRADALSHLVRSGVAGDHTRSTEGARVIVTTTDAALRGEAGAEPAHCETTDRPLTTAQLRVVACSGTLQAVRLSCEGADASALSLGRAVRLFSAGQRRAMLARDGGCAIPGCTAPPGWLEAHHVHEWVAGGPTDVDWGVLLCTRHHVLVTLGIWAVRMVDGVPHVRPPRAVDPLQRWVLNPRRGLRQRTLDRVGASGCGSPPPGRSSSPPGAAPSPPGVPLGLFDPPEPPVDAGCPDIPSRHGTCGC</sequence>
<keyword evidence="4" id="KW-1185">Reference proteome</keyword>
<feature type="region of interest" description="Disordered" evidence="1">
    <location>
        <begin position="559"/>
        <end position="617"/>
    </location>
</feature>
<dbReference type="InterPro" id="IPR003870">
    <property type="entry name" value="DUF222"/>
</dbReference>
<feature type="compositionally biased region" description="Basic and acidic residues" evidence="1">
    <location>
        <begin position="363"/>
        <end position="372"/>
    </location>
</feature>
<dbReference type="Proteomes" id="UP000321234">
    <property type="component" value="Unassembled WGS sequence"/>
</dbReference>
<evidence type="ECO:0000313" key="3">
    <source>
        <dbReference type="EMBL" id="TXR56325.1"/>
    </source>
</evidence>
<gene>
    <name evidence="3" type="ORF">FMM08_09430</name>
</gene>
<dbReference type="RefSeq" id="WP_147926118.1">
    <property type="nucleotide sequence ID" value="NZ_VKAC01000005.1"/>
</dbReference>
<evidence type="ECO:0000313" key="4">
    <source>
        <dbReference type="Proteomes" id="UP000321234"/>
    </source>
</evidence>
<dbReference type="SMART" id="SM00507">
    <property type="entry name" value="HNHc"/>
    <property type="match status" value="1"/>
</dbReference>
<name>A0A5C8ZE42_9ACTN</name>
<dbReference type="CDD" id="cd00085">
    <property type="entry name" value="HNHc"/>
    <property type="match status" value="1"/>
</dbReference>
<evidence type="ECO:0000259" key="2">
    <source>
        <dbReference type="SMART" id="SM00507"/>
    </source>
</evidence>
<dbReference type="OrthoDB" id="5177627at2"/>
<comment type="caution">
    <text evidence="3">The sequence shown here is derived from an EMBL/GenBank/DDBJ whole genome shotgun (WGS) entry which is preliminary data.</text>
</comment>
<feature type="compositionally biased region" description="Low complexity" evidence="1">
    <location>
        <begin position="564"/>
        <end position="580"/>
    </location>
</feature>
<reference evidence="3 4" key="1">
    <citation type="submission" date="2019-07" db="EMBL/GenBank/DDBJ databases">
        <title>Quadrisphaera sp. strain DD2A genome sequencing and assembly.</title>
        <authorList>
            <person name="Kim I."/>
        </authorList>
    </citation>
    <scope>NUCLEOTIDE SEQUENCE [LARGE SCALE GENOMIC DNA]</scope>
    <source>
        <strain evidence="3 4">DD2A</strain>
    </source>
</reference>
<feature type="region of interest" description="Disordered" evidence="1">
    <location>
        <begin position="160"/>
        <end position="188"/>
    </location>
</feature>
<organism evidence="3 4">
    <name type="scientific">Quadrisphaera setariae</name>
    <dbReference type="NCBI Taxonomy" id="2593304"/>
    <lineage>
        <taxon>Bacteria</taxon>
        <taxon>Bacillati</taxon>
        <taxon>Actinomycetota</taxon>
        <taxon>Actinomycetes</taxon>
        <taxon>Kineosporiales</taxon>
        <taxon>Kineosporiaceae</taxon>
        <taxon>Quadrisphaera</taxon>
    </lineage>
</organism>
<dbReference type="EMBL" id="VKAC01000005">
    <property type="protein sequence ID" value="TXR56325.1"/>
    <property type="molecule type" value="Genomic_DNA"/>
</dbReference>
<accession>A0A5C8ZE42</accession>